<sequence length="77" mass="8711">MGRAVVAIQLRVFRRLDGRKKEVNGIRSITGASISRHGERGREDDTSLEPLNSTEIYCCFEEIKNRQYPGAVNPNYA</sequence>
<reference evidence="3" key="1">
    <citation type="submission" date="2017-02" db="UniProtKB">
        <authorList>
            <consortium name="WormBaseParasite"/>
        </authorList>
    </citation>
    <scope>IDENTIFICATION</scope>
</reference>
<evidence type="ECO:0000313" key="3">
    <source>
        <dbReference type="WBParaSite" id="EVEC_0000704501-mRNA-1"/>
    </source>
</evidence>
<dbReference type="AlphaFoldDB" id="A0A0N4V9D6"/>
<gene>
    <name evidence="1" type="ORF">EVEC_LOCUS6566</name>
</gene>
<reference evidence="1 2" key="2">
    <citation type="submission" date="2018-10" db="EMBL/GenBank/DDBJ databases">
        <authorList>
            <consortium name="Pathogen Informatics"/>
        </authorList>
    </citation>
    <scope>NUCLEOTIDE SEQUENCE [LARGE SCALE GENOMIC DNA]</scope>
</reference>
<accession>A0A0N4V9D6</accession>
<protein>
    <submittedName>
        <fullName evidence="1 3">Uncharacterized protein</fullName>
    </submittedName>
</protein>
<keyword evidence="2" id="KW-1185">Reference proteome</keyword>
<proteinExistence type="predicted"/>
<organism evidence="3">
    <name type="scientific">Enterobius vermicularis</name>
    <name type="common">Human pinworm</name>
    <dbReference type="NCBI Taxonomy" id="51028"/>
    <lineage>
        <taxon>Eukaryota</taxon>
        <taxon>Metazoa</taxon>
        <taxon>Ecdysozoa</taxon>
        <taxon>Nematoda</taxon>
        <taxon>Chromadorea</taxon>
        <taxon>Rhabditida</taxon>
        <taxon>Spirurina</taxon>
        <taxon>Oxyuridomorpha</taxon>
        <taxon>Oxyuroidea</taxon>
        <taxon>Oxyuridae</taxon>
        <taxon>Enterobius</taxon>
    </lineage>
</organism>
<name>A0A0N4V9D6_ENTVE</name>
<dbReference type="EMBL" id="UXUI01008563">
    <property type="protein sequence ID" value="VDD91815.1"/>
    <property type="molecule type" value="Genomic_DNA"/>
</dbReference>
<evidence type="ECO:0000313" key="1">
    <source>
        <dbReference type="EMBL" id="VDD91815.1"/>
    </source>
</evidence>
<dbReference type="Proteomes" id="UP000274131">
    <property type="component" value="Unassembled WGS sequence"/>
</dbReference>
<evidence type="ECO:0000313" key="2">
    <source>
        <dbReference type="Proteomes" id="UP000274131"/>
    </source>
</evidence>
<dbReference type="WBParaSite" id="EVEC_0000704501-mRNA-1">
    <property type="protein sequence ID" value="EVEC_0000704501-mRNA-1"/>
    <property type="gene ID" value="EVEC_0000704501"/>
</dbReference>